<dbReference type="InterPro" id="IPR038555">
    <property type="entry name" value="Zincin_1_sf"/>
</dbReference>
<protein>
    <recommendedName>
        <fullName evidence="3">Metallopeptidase family protein</fullName>
    </recommendedName>
</protein>
<dbReference type="SUPFAM" id="SSF55486">
    <property type="entry name" value="Metalloproteases ('zincins'), catalytic domain"/>
    <property type="match status" value="1"/>
</dbReference>
<evidence type="ECO:0000313" key="1">
    <source>
        <dbReference type="EMBL" id="EPD31552.1"/>
    </source>
</evidence>
<dbReference type="RefSeq" id="WP_016444662.1">
    <property type="nucleotide sequence ID" value="NZ_KE150266.1"/>
</dbReference>
<dbReference type="Proteomes" id="UP000014387">
    <property type="component" value="Unassembled WGS sequence"/>
</dbReference>
<reference evidence="1 2" key="1">
    <citation type="submission" date="2013-05" db="EMBL/GenBank/DDBJ databases">
        <title>The Genome Sequence of Actinomyces europaeus ACS-120-V-COL10B.</title>
        <authorList>
            <consortium name="The Broad Institute Genomics Platform"/>
            <person name="Earl A."/>
            <person name="Ward D."/>
            <person name="Feldgarden M."/>
            <person name="Gevers D."/>
            <person name="Saerens B."/>
            <person name="Vaneechoutte M."/>
            <person name="Walker B."/>
            <person name="Young S."/>
            <person name="Zeng Q."/>
            <person name="Gargeya S."/>
            <person name="Fitzgerald M."/>
            <person name="Haas B."/>
            <person name="Abouelleil A."/>
            <person name="Allen A.W."/>
            <person name="Alvarado L."/>
            <person name="Arachchi H.M."/>
            <person name="Berlin A.M."/>
            <person name="Chapman S.B."/>
            <person name="Gainer-Dewar J."/>
            <person name="Goldberg J."/>
            <person name="Griggs A."/>
            <person name="Gujja S."/>
            <person name="Hansen M."/>
            <person name="Howarth C."/>
            <person name="Imamovic A."/>
            <person name="Ireland A."/>
            <person name="Larimer J."/>
            <person name="McCowan C."/>
            <person name="Murphy C."/>
            <person name="Pearson M."/>
            <person name="Poon T.W."/>
            <person name="Priest M."/>
            <person name="Roberts A."/>
            <person name="Saif S."/>
            <person name="Shea T."/>
            <person name="Sisk P."/>
            <person name="Sykes S."/>
            <person name="Wortman J."/>
            <person name="Nusbaum C."/>
            <person name="Birren B."/>
        </authorList>
    </citation>
    <scope>NUCLEOTIDE SEQUENCE [LARGE SCALE GENOMIC DNA]</scope>
    <source>
        <strain evidence="1 2">ACS-120-V-Col10b</strain>
    </source>
</reference>
<comment type="caution">
    <text evidence="1">The sequence shown here is derived from an EMBL/GenBank/DDBJ whole genome shotgun (WGS) entry which is preliminary data.</text>
</comment>
<proteinExistence type="predicted"/>
<sequence>MADNIEYMSSENHDERSEAALDVSEDAFAVLVEEVLAELPDSMLENIENVAIFVAEEPEDGSELLGLYEGVDLTERDDYGFGDLPDQITLFRLPLLRMCADVEELRHEIHVTIVHEIAHHFGIDDDQLHELGWA</sequence>
<organism evidence="1 2">
    <name type="scientific">Gleimia europaea ACS-120-V-Col10b</name>
    <dbReference type="NCBI Taxonomy" id="883069"/>
    <lineage>
        <taxon>Bacteria</taxon>
        <taxon>Bacillati</taxon>
        <taxon>Actinomycetota</taxon>
        <taxon>Actinomycetes</taxon>
        <taxon>Actinomycetales</taxon>
        <taxon>Actinomycetaceae</taxon>
        <taxon>Gleimia</taxon>
    </lineage>
</organism>
<dbReference type="Gene3D" id="3.30.2010.20">
    <property type="match status" value="1"/>
</dbReference>
<keyword evidence="2" id="KW-1185">Reference proteome</keyword>
<dbReference type="AlphaFoldDB" id="A0A9W5VX05"/>
<dbReference type="Pfam" id="PF06262">
    <property type="entry name" value="Zincin_1"/>
    <property type="match status" value="1"/>
</dbReference>
<name>A0A9W5VX05_9ACTO</name>
<dbReference type="EMBL" id="AGWN01000001">
    <property type="protein sequence ID" value="EPD31552.1"/>
    <property type="molecule type" value="Genomic_DNA"/>
</dbReference>
<gene>
    <name evidence="1" type="ORF">HMPREF9238_01328</name>
</gene>
<dbReference type="CDD" id="cd12952">
    <property type="entry name" value="MMP_ACEL2062"/>
    <property type="match status" value="1"/>
</dbReference>
<evidence type="ECO:0008006" key="3">
    <source>
        <dbReference type="Google" id="ProtNLM"/>
    </source>
</evidence>
<accession>A0A9W5VX05</accession>
<dbReference type="InterPro" id="IPR010428">
    <property type="entry name" value="Zincin_1"/>
</dbReference>
<evidence type="ECO:0000313" key="2">
    <source>
        <dbReference type="Proteomes" id="UP000014387"/>
    </source>
</evidence>